<dbReference type="EMBL" id="JMQM01000002">
    <property type="protein sequence ID" value="KFB08615.1"/>
    <property type="molecule type" value="Genomic_DNA"/>
</dbReference>
<gene>
    <name evidence="3" type="ORF">EL18_02868</name>
</gene>
<dbReference type="STRING" id="472175.EL18_02868"/>
<dbReference type="InterPro" id="IPR035437">
    <property type="entry name" value="SNase_OB-fold_sf"/>
</dbReference>
<name>A0A084U6M9_9HYPH</name>
<feature type="chain" id="PRO_5001782981" evidence="1">
    <location>
        <begin position="22"/>
        <end position="151"/>
    </location>
</feature>
<evidence type="ECO:0000259" key="2">
    <source>
        <dbReference type="Pfam" id="PF00565"/>
    </source>
</evidence>
<organism evidence="3 4">
    <name type="scientific">Nitratireductor basaltis</name>
    <dbReference type="NCBI Taxonomy" id="472175"/>
    <lineage>
        <taxon>Bacteria</taxon>
        <taxon>Pseudomonadati</taxon>
        <taxon>Pseudomonadota</taxon>
        <taxon>Alphaproteobacteria</taxon>
        <taxon>Hyphomicrobiales</taxon>
        <taxon>Phyllobacteriaceae</taxon>
        <taxon>Nitratireductor</taxon>
    </lineage>
</organism>
<dbReference type="SUPFAM" id="SSF50199">
    <property type="entry name" value="Staphylococcal nuclease"/>
    <property type="match status" value="1"/>
</dbReference>
<accession>A0A084U6M9</accession>
<evidence type="ECO:0000256" key="1">
    <source>
        <dbReference type="SAM" id="SignalP"/>
    </source>
</evidence>
<sequence>MLLRRLSLPILAFLLPAIAHAGDDEALPGPVPADVVRVLDGDTFEARAHIWPGQTVQVLVRLRGIDAPEIRSSCAPEKLAGITSRTVLEKLIAGRRITISNISGGKYYGRVIADAATENGQAISAYLLERSVVRPYHGGRRERSCQLFAGG</sequence>
<proteinExistence type="predicted"/>
<dbReference type="OrthoDB" id="309040at2"/>
<dbReference type="InterPro" id="IPR016071">
    <property type="entry name" value="Staphylococal_nuclease_OB-fold"/>
</dbReference>
<reference evidence="3 4" key="1">
    <citation type="submission" date="2014-05" db="EMBL/GenBank/DDBJ databases">
        <title>Draft Genome Sequence of Nitratireductor basaltis Strain UMTGB225, A Marine Bacterium Isolated from Green Barrel Tunicate.</title>
        <authorList>
            <person name="Gan H.Y."/>
        </authorList>
    </citation>
    <scope>NUCLEOTIDE SEQUENCE [LARGE SCALE GENOMIC DNA]</scope>
    <source>
        <strain evidence="3 4">UMTGB225</strain>
    </source>
</reference>
<dbReference type="Proteomes" id="UP000053675">
    <property type="component" value="Unassembled WGS sequence"/>
</dbReference>
<protein>
    <submittedName>
        <fullName evidence="3">Nuclease (SNase-like) protein</fullName>
    </submittedName>
</protein>
<feature type="domain" description="TNase-like" evidence="2">
    <location>
        <begin position="60"/>
        <end position="130"/>
    </location>
</feature>
<comment type="caution">
    <text evidence="3">The sequence shown here is derived from an EMBL/GenBank/DDBJ whole genome shotgun (WGS) entry which is preliminary data.</text>
</comment>
<evidence type="ECO:0000313" key="4">
    <source>
        <dbReference type="Proteomes" id="UP000053675"/>
    </source>
</evidence>
<dbReference type="Pfam" id="PF00565">
    <property type="entry name" value="SNase"/>
    <property type="match status" value="1"/>
</dbReference>
<dbReference type="eggNOG" id="COG1525">
    <property type="taxonomic scope" value="Bacteria"/>
</dbReference>
<dbReference type="AlphaFoldDB" id="A0A084U6M9"/>
<keyword evidence="1" id="KW-0732">Signal</keyword>
<dbReference type="PATRIC" id="fig|472175.3.peg.2861"/>
<dbReference type="RefSeq" id="WP_036485592.1">
    <property type="nucleotide sequence ID" value="NZ_JMQM01000002.1"/>
</dbReference>
<keyword evidence="4" id="KW-1185">Reference proteome</keyword>
<dbReference type="Gene3D" id="2.40.50.90">
    <property type="match status" value="1"/>
</dbReference>
<feature type="signal peptide" evidence="1">
    <location>
        <begin position="1"/>
        <end position="21"/>
    </location>
</feature>
<evidence type="ECO:0000313" key="3">
    <source>
        <dbReference type="EMBL" id="KFB08615.1"/>
    </source>
</evidence>